<dbReference type="PANTHER" id="PTHR21342">
    <property type="entry name" value="PHOSPHOPANTETHEINE ADENYLYLTRANSFERASE"/>
    <property type="match status" value="1"/>
</dbReference>
<dbReference type="InterPro" id="IPR001980">
    <property type="entry name" value="PPAT"/>
</dbReference>
<keyword evidence="6" id="KW-0547">Nucleotide-binding</keyword>
<evidence type="ECO:0000256" key="2">
    <source>
        <dbReference type="ARBA" id="ARBA00013868"/>
    </source>
</evidence>
<reference evidence="12" key="1">
    <citation type="submission" date="2018-06" db="EMBL/GenBank/DDBJ databases">
        <authorList>
            <person name="Zhirakovskaya E."/>
        </authorList>
    </citation>
    <scope>NUCLEOTIDE SEQUENCE</scope>
</reference>
<evidence type="ECO:0000256" key="3">
    <source>
        <dbReference type="ARBA" id="ARBA00022490"/>
    </source>
</evidence>
<feature type="domain" description="Cytidyltransferase-like" evidence="11">
    <location>
        <begin position="6"/>
        <end position="134"/>
    </location>
</feature>
<evidence type="ECO:0000256" key="10">
    <source>
        <dbReference type="ARBA" id="ARBA00029346"/>
    </source>
</evidence>
<dbReference type="AlphaFoldDB" id="A0A3B1CVI0"/>
<evidence type="ECO:0000313" key="12">
    <source>
        <dbReference type="EMBL" id="VAX30511.1"/>
    </source>
</evidence>
<accession>A0A3B1CVI0</accession>
<evidence type="ECO:0000256" key="4">
    <source>
        <dbReference type="ARBA" id="ARBA00022679"/>
    </source>
</evidence>
<keyword evidence="9" id="KW-0173">Coenzyme A biosynthesis</keyword>
<gene>
    <name evidence="12" type="ORF">MNBD_NITROSPIRAE03-285</name>
</gene>
<dbReference type="InterPro" id="IPR014729">
    <property type="entry name" value="Rossmann-like_a/b/a_fold"/>
</dbReference>
<evidence type="ECO:0000256" key="8">
    <source>
        <dbReference type="ARBA" id="ARBA00022842"/>
    </source>
</evidence>
<keyword evidence="5 12" id="KW-0548">Nucleotidyltransferase</keyword>
<proteinExistence type="inferred from homology"/>
<evidence type="ECO:0000256" key="5">
    <source>
        <dbReference type="ARBA" id="ARBA00022695"/>
    </source>
</evidence>
<evidence type="ECO:0000256" key="6">
    <source>
        <dbReference type="ARBA" id="ARBA00022741"/>
    </source>
</evidence>
<dbReference type="HAMAP" id="MF_00151">
    <property type="entry name" value="PPAT_bact"/>
    <property type="match status" value="1"/>
</dbReference>
<sequence length="161" mass="18076">MKRIAVCPGTFDPVTNGHIDIVMRSLSIFDEIVVAVAPNPKKTPLFKIEERMDLIRESFKALDRVTIESFDGLLVDYVKQKGGVAIVRGLRAISDFEYELQMALMNRRLDSVIETVFMMPSEEYSFLTSTIIKEIASFGGSVKGLVPEIVEKALSEVFKLK</sequence>
<name>A0A3B1CVI0_9ZZZZ</name>
<comment type="catalytic activity">
    <reaction evidence="10">
        <text>(R)-4'-phosphopantetheine + ATP + H(+) = 3'-dephospho-CoA + diphosphate</text>
        <dbReference type="Rhea" id="RHEA:19801"/>
        <dbReference type="ChEBI" id="CHEBI:15378"/>
        <dbReference type="ChEBI" id="CHEBI:30616"/>
        <dbReference type="ChEBI" id="CHEBI:33019"/>
        <dbReference type="ChEBI" id="CHEBI:57328"/>
        <dbReference type="ChEBI" id="CHEBI:61723"/>
        <dbReference type="EC" id="2.7.7.3"/>
    </reaction>
</comment>
<dbReference type="NCBIfam" id="TIGR01510">
    <property type="entry name" value="coaD_prev_kdtB"/>
    <property type="match status" value="1"/>
</dbReference>
<dbReference type="EC" id="2.7.7.3" evidence="1"/>
<dbReference type="CDD" id="cd02163">
    <property type="entry name" value="PPAT"/>
    <property type="match status" value="1"/>
</dbReference>
<dbReference type="PRINTS" id="PR01020">
    <property type="entry name" value="LPSBIOSNTHSS"/>
</dbReference>
<dbReference type="SUPFAM" id="SSF52374">
    <property type="entry name" value="Nucleotidylyl transferase"/>
    <property type="match status" value="1"/>
</dbReference>
<dbReference type="GO" id="GO:0015937">
    <property type="term" value="P:coenzyme A biosynthetic process"/>
    <property type="evidence" value="ECO:0007669"/>
    <property type="project" value="UniProtKB-KW"/>
</dbReference>
<dbReference type="EMBL" id="UOGI01000074">
    <property type="protein sequence ID" value="VAX30511.1"/>
    <property type="molecule type" value="Genomic_DNA"/>
</dbReference>
<dbReference type="Pfam" id="PF01467">
    <property type="entry name" value="CTP_transf_like"/>
    <property type="match status" value="1"/>
</dbReference>
<keyword evidence="8" id="KW-0460">Magnesium</keyword>
<evidence type="ECO:0000256" key="9">
    <source>
        <dbReference type="ARBA" id="ARBA00022993"/>
    </source>
</evidence>
<keyword evidence="7" id="KW-0067">ATP-binding</keyword>
<evidence type="ECO:0000256" key="7">
    <source>
        <dbReference type="ARBA" id="ARBA00022840"/>
    </source>
</evidence>
<evidence type="ECO:0000259" key="11">
    <source>
        <dbReference type="Pfam" id="PF01467"/>
    </source>
</evidence>
<dbReference type="InterPro" id="IPR004821">
    <property type="entry name" value="Cyt_trans-like"/>
</dbReference>
<keyword evidence="4 12" id="KW-0808">Transferase</keyword>
<dbReference type="GO" id="GO:0005524">
    <property type="term" value="F:ATP binding"/>
    <property type="evidence" value="ECO:0007669"/>
    <property type="project" value="UniProtKB-KW"/>
</dbReference>
<dbReference type="GO" id="GO:0004595">
    <property type="term" value="F:pantetheine-phosphate adenylyltransferase activity"/>
    <property type="evidence" value="ECO:0007669"/>
    <property type="project" value="UniProtKB-EC"/>
</dbReference>
<protein>
    <recommendedName>
        <fullName evidence="2">Phosphopantetheine adenylyltransferase</fullName>
        <ecNumber evidence="1">2.7.7.3</ecNumber>
    </recommendedName>
</protein>
<keyword evidence="3" id="KW-0963">Cytoplasm</keyword>
<dbReference type="Gene3D" id="3.40.50.620">
    <property type="entry name" value="HUPs"/>
    <property type="match status" value="1"/>
</dbReference>
<dbReference type="NCBIfam" id="TIGR00125">
    <property type="entry name" value="cyt_tran_rel"/>
    <property type="match status" value="1"/>
</dbReference>
<dbReference type="PANTHER" id="PTHR21342:SF1">
    <property type="entry name" value="PHOSPHOPANTETHEINE ADENYLYLTRANSFERASE"/>
    <property type="match status" value="1"/>
</dbReference>
<evidence type="ECO:0000256" key="1">
    <source>
        <dbReference type="ARBA" id="ARBA00012392"/>
    </source>
</evidence>
<organism evidence="12">
    <name type="scientific">hydrothermal vent metagenome</name>
    <dbReference type="NCBI Taxonomy" id="652676"/>
    <lineage>
        <taxon>unclassified sequences</taxon>
        <taxon>metagenomes</taxon>
        <taxon>ecological metagenomes</taxon>
    </lineage>
</organism>